<dbReference type="EMBL" id="FTOE01000001">
    <property type="protein sequence ID" value="SIS39987.1"/>
    <property type="molecule type" value="Genomic_DNA"/>
</dbReference>
<evidence type="ECO:0000313" key="2">
    <source>
        <dbReference type="Proteomes" id="UP000185999"/>
    </source>
</evidence>
<organism evidence="1 2">
    <name type="scientific">Neptunomonas antarctica</name>
    <dbReference type="NCBI Taxonomy" id="619304"/>
    <lineage>
        <taxon>Bacteria</taxon>
        <taxon>Pseudomonadati</taxon>
        <taxon>Pseudomonadota</taxon>
        <taxon>Gammaproteobacteria</taxon>
        <taxon>Oceanospirillales</taxon>
        <taxon>Oceanospirillaceae</taxon>
        <taxon>Neptunomonas</taxon>
    </lineage>
</organism>
<name>A0A1N7ISH4_9GAMM</name>
<keyword evidence="2" id="KW-1185">Reference proteome</keyword>
<accession>A0A1N7ISH4</accession>
<dbReference type="RefSeq" id="WP_054339692.1">
    <property type="nucleotide sequence ID" value="NZ_FTOE01000001.1"/>
</dbReference>
<dbReference type="STRING" id="619304.SAMN05421760_10153"/>
<reference evidence="2" key="1">
    <citation type="submission" date="2017-01" db="EMBL/GenBank/DDBJ databases">
        <authorList>
            <person name="Varghese N."/>
            <person name="Submissions S."/>
        </authorList>
    </citation>
    <scope>NUCLEOTIDE SEQUENCE [LARGE SCALE GENOMIC DNA]</scope>
    <source>
        <strain evidence="2">DSM 22306</strain>
    </source>
</reference>
<evidence type="ECO:0000313" key="1">
    <source>
        <dbReference type="EMBL" id="SIS39987.1"/>
    </source>
</evidence>
<dbReference type="Proteomes" id="UP000185999">
    <property type="component" value="Unassembled WGS sequence"/>
</dbReference>
<sequence length="79" mass="8734">MTIENERSKKADLSVDSEIASYGVVVFRKNLAQNHLLIVAPVQRQSACRIRTLTAQCFLNIGFCQVIVNLIVCSIAKAL</sequence>
<gene>
    <name evidence="1" type="ORF">SAMN05421760_10153</name>
</gene>
<protein>
    <submittedName>
        <fullName evidence="1">Uncharacterized protein</fullName>
    </submittedName>
</protein>
<dbReference type="AlphaFoldDB" id="A0A1N7ISH4"/>
<proteinExistence type="predicted"/>